<comment type="caution">
    <text evidence="8">The sequence shown here is derived from an EMBL/GenBank/DDBJ whole genome shotgun (WGS) entry which is preliminary data.</text>
</comment>
<dbReference type="Pfam" id="PF13440">
    <property type="entry name" value="Polysacc_synt_3"/>
    <property type="match status" value="1"/>
</dbReference>
<dbReference type="CDD" id="cd13127">
    <property type="entry name" value="MATE_tuaB_like"/>
    <property type="match status" value="1"/>
</dbReference>
<feature type="transmembrane region" description="Helical" evidence="7">
    <location>
        <begin position="113"/>
        <end position="135"/>
    </location>
</feature>
<feature type="transmembrane region" description="Helical" evidence="7">
    <location>
        <begin position="293"/>
        <end position="316"/>
    </location>
</feature>
<evidence type="ECO:0000313" key="10">
    <source>
        <dbReference type="Proteomes" id="UP000030526"/>
    </source>
</evidence>
<dbReference type="Proteomes" id="UP000030526">
    <property type="component" value="Unassembled WGS sequence"/>
</dbReference>
<feature type="transmembrane region" description="Helical" evidence="7">
    <location>
        <begin position="213"/>
        <end position="239"/>
    </location>
</feature>
<dbReference type="InterPro" id="IPR050833">
    <property type="entry name" value="Poly_Biosynth_Transport"/>
</dbReference>
<protein>
    <recommendedName>
        <fullName evidence="12">Lipopolysaccharide biosynthesis protein</fullName>
    </recommendedName>
</protein>
<evidence type="ECO:0008006" key="12">
    <source>
        <dbReference type="Google" id="ProtNLM"/>
    </source>
</evidence>
<reference evidence="9 11" key="2">
    <citation type="submission" date="2014-11" db="EMBL/GenBank/DDBJ databases">
        <title>Pan-genome of Gallibacterium spp.</title>
        <authorList>
            <person name="Kudirkiene E."/>
            <person name="Bojesen A.M."/>
        </authorList>
    </citation>
    <scope>NUCLEOTIDE SEQUENCE [LARGE SCALE GENOMIC DNA]</scope>
    <source>
        <strain evidence="9 11">F 279</strain>
    </source>
</reference>
<feature type="transmembrane region" description="Helical" evidence="7">
    <location>
        <begin position="147"/>
        <end position="167"/>
    </location>
</feature>
<evidence type="ECO:0000256" key="6">
    <source>
        <dbReference type="ARBA" id="ARBA00023136"/>
    </source>
</evidence>
<feature type="transmembrane region" description="Helical" evidence="7">
    <location>
        <begin position="328"/>
        <end position="345"/>
    </location>
</feature>
<feature type="transmembrane region" description="Helical" evidence="7">
    <location>
        <begin position="251"/>
        <end position="273"/>
    </location>
</feature>
<keyword evidence="4 7" id="KW-0812">Transmembrane</keyword>
<comment type="similarity">
    <text evidence="2">Belongs to the polysaccharide synthase family.</text>
</comment>
<dbReference type="EMBL" id="JPXS01000070">
    <property type="protein sequence ID" value="KGQ29556.1"/>
    <property type="molecule type" value="Genomic_DNA"/>
</dbReference>
<evidence type="ECO:0000256" key="5">
    <source>
        <dbReference type="ARBA" id="ARBA00022989"/>
    </source>
</evidence>
<sequence length="482" mass="54939">MTNKSIQNSMRWSLFAEIAAKLVTPISNMLLARILMPEDFGVIAVCTMIVSFVDIITDAGFGKYLIQHDFENKQECLQYATVAFWSNFIISVVLFSFIFLFRDVIAINLGNDSYAPVIAVSSFQIVLTSFSSIQINLLRRQLEYKKLFIIRCLVAVSPLFISVPLAFILKSYWALVFGNLSSTSLSIIVLNAMSTWKPRLFYSIAILRKMLHFSFWSLLEGLMHWGIFWVDVFILAQYYSDYYVGLYKNSSNIVMSILGMISASMSPVLLSVLSRIKHHPEKVYELFLAIQKLMLYLVTPMGVGIFCYQDIVTYILLGSSWSEATEIIGAWGLMMACSVAFYSFTAELYKSQGIPQVLVFFQCLFVAILIPVCIIGVTWGFWAFVYLRCLCVIAQILLSLIFIKKVFGFAVSRLLNNCVYPLLATSSIVIIYVLSREQIHTKIAEFITMIVSACAYFAVVYLFFRKDVIRQQQKIVREKIND</sequence>
<evidence type="ECO:0000313" key="8">
    <source>
        <dbReference type="EMBL" id="KGQ29556.1"/>
    </source>
</evidence>
<reference evidence="8 10" key="1">
    <citation type="submission" date="2014-08" db="EMBL/GenBank/DDBJ databases">
        <title>Chaperone-usher fimbriae in a diverse selection of Gallibacterium genomes.</title>
        <authorList>
            <person name="Kudirkiene E."/>
            <person name="Bager R.J."/>
            <person name="Johnson T.J."/>
            <person name="Bojesen A.M."/>
        </authorList>
    </citation>
    <scope>NUCLEOTIDE SEQUENCE [LARGE SCALE GENOMIC DNA]</scope>
    <source>
        <strain evidence="8 10">20558/3kl.</strain>
    </source>
</reference>
<feature type="transmembrane region" description="Helical" evidence="7">
    <location>
        <begin position="446"/>
        <end position="464"/>
    </location>
</feature>
<accession>A0A0A2XAY2</accession>
<dbReference type="OrthoDB" id="8538786at2"/>
<feature type="transmembrane region" description="Helical" evidence="7">
    <location>
        <begin position="383"/>
        <end position="402"/>
    </location>
</feature>
<feature type="transmembrane region" description="Helical" evidence="7">
    <location>
        <begin position="40"/>
        <end position="61"/>
    </location>
</feature>
<evidence type="ECO:0000256" key="1">
    <source>
        <dbReference type="ARBA" id="ARBA00004651"/>
    </source>
</evidence>
<dbReference type="PATRIC" id="fig|750.21.peg.2207"/>
<dbReference type="PANTHER" id="PTHR30250">
    <property type="entry name" value="PST FAMILY PREDICTED COLANIC ACID TRANSPORTER"/>
    <property type="match status" value="1"/>
</dbReference>
<feature type="transmembrane region" description="Helical" evidence="7">
    <location>
        <begin position="82"/>
        <end position="101"/>
    </location>
</feature>
<evidence type="ECO:0000256" key="3">
    <source>
        <dbReference type="ARBA" id="ARBA00022475"/>
    </source>
</evidence>
<dbReference type="PANTHER" id="PTHR30250:SF10">
    <property type="entry name" value="LIPOPOLYSACCHARIDE BIOSYNTHESIS PROTEIN WZXC"/>
    <property type="match status" value="1"/>
</dbReference>
<feature type="transmembrane region" description="Helical" evidence="7">
    <location>
        <begin position="414"/>
        <end position="434"/>
    </location>
</feature>
<dbReference type="EMBL" id="JTJO01000017">
    <property type="protein sequence ID" value="OBW99770.1"/>
    <property type="molecule type" value="Genomic_DNA"/>
</dbReference>
<dbReference type="AlphaFoldDB" id="A0A0A2XAY2"/>
<evidence type="ECO:0000256" key="7">
    <source>
        <dbReference type="SAM" id="Phobius"/>
    </source>
</evidence>
<proteinExistence type="inferred from homology"/>
<gene>
    <name evidence="8" type="ORF">JP32_11115</name>
    <name evidence="9" type="ORF">QV03_02575</name>
</gene>
<keyword evidence="6 7" id="KW-0472">Membrane</keyword>
<feature type="transmembrane region" description="Helical" evidence="7">
    <location>
        <begin position="173"/>
        <end position="192"/>
    </location>
</feature>
<organism evidence="8 10">
    <name type="scientific">Gallibacterium anatis</name>
    <dbReference type="NCBI Taxonomy" id="750"/>
    <lineage>
        <taxon>Bacteria</taxon>
        <taxon>Pseudomonadati</taxon>
        <taxon>Pseudomonadota</taxon>
        <taxon>Gammaproteobacteria</taxon>
        <taxon>Pasteurellales</taxon>
        <taxon>Pasteurellaceae</taxon>
        <taxon>Gallibacterium</taxon>
    </lineage>
</organism>
<feature type="transmembrane region" description="Helical" evidence="7">
    <location>
        <begin position="357"/>
        <end position="377"/>
    </location>
</feature>
<dbReference type="GO" id="GO:0005886">
    <property type="term" value="C:plasma membrane"/>
    <property type="evidence" value="ECO:0007669"/>
    <property type="project" value="UniProtKB-SubCell"/>
</dbReference>
<feature type="transmembrane region" description="Helical" evidence="7">
    <location>
        <begin position="12"/>
        <end position="34"/>
    </location>
</feature>
<dbReference type="Proteomes" id="UP000092643">
    <property type="component" value="Unassembled WGS sequence"/>
</dbReference>
<keyword evidence="5 7" id="KW-1133">Transmembrane helix</keyword>
<evidence type="ECO:0000313" key="11">
    <source>
        <dbReference type="Proteomes" id="UP000092643"/>
    </source>
</evidence>
<evidence type="ECO:0000256" key="4">
    <source>
        <dbReference type="ARBA" id="ARBA00022692"/>
    </source>
</evidence>
<keyword evidence="3" id="KW-1003">Cell membrane</keyword>
<name>A0A0A2XAY2_9PAST</name>
<evidence type="ECO:0000313" key="9">
    <source>
        <dbReference type="EMBL" id="OBW99770.1"/>
    </source>
</evidence>
<evidence type="ECO:0000256" key="2">
    <source>
        <dbReference type="ARBA" id="ARBA00007430"/>
    </source>
</evidence>
<comment type="subcellular location">
    <subcellularLocation>
        <location evidence="1">Cell membrane</location>
        <topology evidence="1">Multi-pass membrane protein</topology>
    </subcellularLocation>
</comment>
<dbReference type="RefSeq" id="WP_039084888.1">
    <property type="nucleotide sequence ID" value="NZ_JPXS01000070.1"/>
</dbReference>